<organism evidence="2 3">
    <name type="scientific">Riccia sorocarpa</name>
    <dbReference type="NCBI Taxonomy" id="122646"/>
    <lineage>
        <taxon>Eukaryota</taxon>
        <taxon>Viridiplantae</taxon>
        <taxon>Streptophyta</taxon>
        <taxon>Embryophyta</taxon>
        <taxon>Marchantiophyta</taxon>
        <taxon>Marchantiopsida</taxon>
        <taxon>Marchantiidae</taxon>
        <taxon>Marchantiales</taxon>
        <taxon>Ricciaceae</taxon>
        <taxon>Riccia</taxon>
    </lineage>
</organism>
<evidence type="ECO:0000256" key="1">
    <source>
        <dbReference type="SAM" id="MobiDB-lite"/>
    </source>
</evidence>
<keyword evidence="3" id="KW-1185">Reference proteome</keyword>
<sequence length="108" mass="11383">MRDAIKAIKPSCEKIAEPVTEGTRAEPGRGGLGRKRRGLSREKAGGAGNVAGRAGIKRGGSGKGSFEGRDGGRDASRSDGRRKEEGTEKRRMVRLASLCIKGLDPYTG</sequence>
<dbReference type="EMBL" id="JBJQOH010000004">
    <property type="protein sequence ID" value="KAL3688897.1"/>
    <property type="molecule type" value="Genomic_DNA"/>
</dbReference>
<gene>
    <name evidence="2" type="ORF">R1sor_015206</name>
</gene>
<evidence type="ECO:0000313" key="2">
    <source>
        <dbReference type="EMBL" id="KAL3688897.1"/>
    </source>
</evidence>
<protein>
    <submittedName>
        <fullName evidence="2">Uncharacterized protein</fullName>
    </submittedName>
</protein>
<feature type="region of interest" description="Disordered" evidence="1">
    <location>
        <begin position="16"/>
        <end position="90"/>
    </location>
</feature>
<accession>A0ABD3HEB8</accession>
<name>A0ABD3HEB8_9MARC</name>
<dbReference type="Proteomes" id="UP001633002">
    <property type="component" value="Unassembled WGS sequence"/>
</dbReference>
<reference evidence="2 3" key="1">
    <citation type="submission" date="2024-09" db="EMBL/GenBank/DDBJ databases">
        <title>Chromosome-scale assembly of Riccia sorocarpa.</title>
        <authorList>
            <person name="Paukszto L."/>
        </authorList>
    </citation>
    <scope>NUCLEOTIDE SEQUENCE [LARGE SCALE GENOMIC DNA]</scope>
    <source>
        <strain evidence="2">LP-2024</strain>
        <tissue evidence="2">Aerial parts of the thallus</tissue>
    </source>
</reference>
<comment type="caution">
    <text evidence="2">The sequence shown here is derived from an EMBL/GenBank/DDBJ whole genome shotgun (WGS) entry which is preliminary data.</text>
</comment>
<proteinExistence type="predicted"/>
<feature type="compositionally biased region" description="Basic and acidic residues" evidence="1">
    <location>
        <begin position="66"/>
        <end position="90"/>
    </location>
</feature>
<dbReference type="AlphaFoldDB" id="A0ABD3HEB8"/>
<evidence type="ECO:0000313" key="3">
    <source>
        <dbReference type="Proteomes" id="UP001633002"/>
    </source>
</evidence>